<accession>A0AAV4VSW0</accession>
<organism evidence="1 2">
    <name type="scientific">Caerostris darwini</name>
    <dbReference type="NCBI Taxonomy" id="1538125"/>
    <lineage>
        <taxon>Eukaryota</taxon>
        <taxon>Metazoa</taxon>
        <taxon>Ecdysozoa</taxon>
        <taxon>Arthropoda</taxon>
        <taxon>Chelicerata</taxon>
        <taxon>Arachnida</taxon>
        <taxon>Araneae</taxon>
        <taxon>Araneomorphae</taxon>
        <taxon>Entelegynae</taxon>
        <taxon>Araneoidea</taxon>
        <taxon>Araneidae</taxon>
        <taxon>Caerostris</taxon>
    </lineage>
</organism>
<gene>
    <name evidence="1" type="ORF">CDAR_67551</name>
</gene>
<evidence type="ECO:0008006" key="3">
    <source>
        <dbReference type="Google" id="ProtNLM"/>
    </source>
</evidence>
<proteinExistence type="predicted"/>
<sequence length="80" mass="9193">MTDDAESFCNAWKSVFGEPTKRLLCTLARGSKLEKKRSTEVFQYFQSGDRSVVGALGKQELSLRNKRTLKKHKTNLKNRE</sequence>
<evidence type="ECO:0000313" key="1">
    <source>
        <dbReference type="EMBL" id="GIY72694.1"/>
    </source>
</evidence>
<dbReference type="Proteomes" id="UP001054837">
    <property type="component" value="Unassembled WGS sequence"/>
</dbReference>
<reference evidence="1 2" key="1">
    <citation type="submission" date="2021-06" db="EMBL/GenBank/DDBJ databases">
        <title>Caerostris darwini draft genome.</title>
        <authorList>
            <person name="Kono N."/>
            <person name="Arakawa K."/>
        </authorList>
    </citation>
    <scope>NUCLEOTIDE SEQUENCE [LARGE SCALE GENOMIC DNA]</scope>
</reference>
<dbReference type="AlphaFoldDB" id="A0AAV4VSW0"/>
<evidence type="ECO:0000313" key="2">
    <source>
        <dbReference type="Proteomes" id="UP001054837"/>
    </source>
</evidence>
<protein>
    <recommendedName>
        <fullName evidence="3">LAGLIDADG homing endonuclease</fullName>
    </recommendedName>
</protein>
<keyword evidence="2" id="KW-1185">Reference proteome</keyword>
<name>A0AAV4VSW0_9ARAC</name>
<comment type="caution">
    <text evidence="1">The sequence shown here is derived from an EMBL/GenBank/DDBJ whole genome shotgun (WGS) entry which is preliminary data.</text>
</comment>
<dbReference type="EMBL" id="BPLQ01013512">
    <property type="protein sequence ID" value="GIY72694.1"/>
    <property type="molecule type" value="Genomic_DNA"/>
</dbReference>